<comment type="subcellular location">
    <subcellularLocation>
        <location evidence="1">Cell inner membrane</location>
    </subcellularLocation>
</comment>
<dbReference type="GO" id="GO:0015628">
    <property type="term" value="P:protein secretion by the type II secretion system"/>
    <property type="evidence" value="ECO:0007669"/>
    <property type="project" value="InterPro"/>
</dbReference>
<comment type="similarity">
    <text evidence="2">Belongs to the GSP N family.</text>
</comment>
<evidence type="ECO:0000256" key="9">
    <source>
        <dbReference type="ARBA" id="ARBA00023136"/>
    </source>
</evidence>
<name>A0A5N4WBL8_9GAMM</name>
<dbReference type="GO" id="GO:0005886">
    <property type="term" value="C:plasma membrane"/>
    <property type="evidence" value="ECO:0007669"/>
    <property type="project" value="UniProtKB-SubCell"/>
</dbReference>
<accession>A0A5N4WBL8</accession>
<evidence type="ECO:0000256" key="10">
    <source>
        <dbReference type="ARBA" id="ARBA00030772"/>
    </source>
</evidence>
<dbReference type="Proteomes" id="UP000325788">
    <property type="component" value="Unassembled WGS sequence"/>
</dbReference>
<proteinExistence type="inferred from homology"/>
<comment type="caution">
    <text evidence="11">The sequence shown here is derived from an EMBL/GenBank/DDBJ whole genome shotgun (WGS) entry which is preliminary data.</text>
</comment>
<evidence type="ECO:0000256" key="2">
    <source>
        <dbReference type="ARBA" id="ARBA00007208"/>
    </source>
</evidence>
<dbReference type="AlphaFoldDB" id="A0A5N4WBL8"/>
<evidence type="ECO:0000313" key="11">
    <source>
        <dbReference type="EMBL" id="KAB1852949.1"/>
    </source>
</evidence>
<dbReference type="EMBL" id="VXLD01000011">
    <property type="protein sequence ID" value="KAB1852949.1"/>
    <property type="molecule type" value="Genomic_DNA"/>
</dbReference>
<dbReference type="GO" id="GO:0015627">
    <property type="term" value="C:type II protein secretion system complex"/>
    <property type="evidence" value="ECO:0007669"/>
    <property type="project" value="InterPro"/>
</dbReference>
<gene>
    <name evidence="11" type="ORF">F4W09_13940</name>
</gene>
<reference evidence="11 12" key="1">
    <citation type="submission" date="2019-09" db="EMBL/GenBank/DDBJ databases">
        <title>Draft genome sequence of Acinetobacter tandoii W4-4-4 isolated from environmental water sample.</title>
        <authorList>
            <person name="Wee S.K."/>
            <person name="Yan B."/>
            <person name="Mustaffa S.B."/>
            <person name="Yap E.P.H."/>
        </authorList>
    </citation>
    <scope>NUCLEOTIDE SEQUENCE [LARGE SCALE GENOMIC DNA]</scope>
    <source>
        <strain evidence="11 12">W4-4-4</strain>
    </source>
</reference>
<evidence type="ECO:0000256" key="6">
    <source>
        <dbReference type="ARBA" id="ARBA00022519"/>
    </source>
</evidence>
<organism evidence="11 12">
    <name type="scientific">Acinetobacter tandoii</name>
    <dbReference type="NCBI Taxonomy" id="202954"/>
    <lineage>
        <taxon>Bacteria</taxon>
        <taxon>Pseudomonadati</taxon>
        <taxon>Pseudomonadota</taxon>
        <taxon>Gammaproteobacteria</taxon>
        <taxon>Moraxellales</taxon>
        <taxon>Moraxellaceae</taxon>
        <taxon>Acinetobacter</taxon>
    </lineage>
</organism>
<evidence type="ECO:0000256" key="4">
    <source>
        <dbReference type="ARBA" id="ARBA00022448"/>
    </source>
</evidence>
<evidence type="ECO:0000256" key="8">
    <source>
        <dbReference type="ARBA" id="ARBA00022927"/>
    </source>
</evidence>
<evidence type="ECO:0000256" key="3">
    <source>
        <dbReference type="ARBA" id="ARBA00021563"/>
    </source>
</evidence>
<keyword evidence="9" id="KW-0472">Membrane</keyword>
<keyword evidence="6" id="KW-0997">Cell inner membrane</keyword>
<dbReference type="InterPro" id="IPR022792">
    <property type="entry name" value="T2SS_protein-GspN"/>
</dbReference>
<evidence type="ECO:0000313" key="12">
    <source>
        <dbReference type="Proteomes" id="UP000325788"/>
    </source>
</evidence>
<dbReference type="RefSeq" id="WP_016168454.1">
    <property type="nucleotide sequence ID" value="NZ_BBNK01000014.1"/>
</dbReference>
<keyword evidence="5" id="KW-1003">Cell membrane</keyword>
<keyword evidence="8" id="KW-0653">Protein transport</keyword>
<keyword evidence="7" id="KW-0812">Transmembrane</keyword>
<evidence type="ECO:0000256" key="7">
    <source>
        <dbReference type="ARBA" id="ARBA00022692"/>
    </source>
</evidence>
<evidence type="ECO:0000256" key="5">
    <source>
        <dbReference type="ARBA" id="ARBA00022475"/>
    </source>
</evidence>
<sequence>MTKKNKHLAWWIFALSTFLFFVVLQIPAAWLISKFYKNNQVLQNVSGNIWQGQADWHQGALKGSLNWKVRPLDLLLLRLGAEVDIHSGRTQLQGTVGYGLGQRWTVKALSGEIAPETLKRVADWQWPSNPIQVQDLQFKYQKEQGFQQAEGTVQWLGGELIYRFAQRQEQMSIPSLKGSLSDRDQVLMIDVRDQRDQKMINLLLDKNLMLDVQITQRMLMNVPSYQGKAGLDTYVVSSRQPLLRGGM</sequence>
<keyword evidence="4" id="KW-0813">Transport</keyword>
<evidence type="ECO:0000256" key="1">
    <source>
        <dbReference type="ARBA" id="ARBA00004533"/>
    </source>
</evidence>
<dbReference type="Pfam" id="PF01203">
    <property type="entry name" value="T2SSN"/>
    <property type="match status" value="1"/>
</dbReference>
<protein>
    <recommendedName>
        <fullName evidence="3">Type II secretion system protein N</fullName>
    </recommendedName>
    <alternativeName>
        <fullName evidence="10">General secretion pathway protein N</fullName>
    </alternativeName>
</protein>